<evidence type="ECO:0000313" key="2">
    <source>
        <dbReference type="Proteomes" id="UP001604043"/>
    </source>
</evidence>
<organism evidence="1 2">
    <name type="scientific">Xanthobacter aminoxidans</name>
    <dbReference type="NCBI Taxonomy" id="186280"/>
    <lineage>
        <taxon>Bacteria</taxon>
        <taxon>Pseudomonadati</taxon>
        <taxon>Pseudomonadota</taxon>
        <taxon>Alphaproteobacteria</taxon>
        <taxon>Hyphomicrobiales</taxon>
        <taxon>Xanthobacteraceae</taxon>
        <taxon>Xanthobacter</taxon>
    </lineage>
</organism>
<dbReference type="Proteomes" id="UP001604043">
    <property type="component" value="Unassembled WGS sequence"/>
</dbReference>
<name>A0ABW6ZMU5_9HYPH</name>
<evidence type="ECO:0008006" key="3">
    <source>
        <dbReference type="Google" id="ProtNLM"/>
    </source>
</evidence>
<dbReference type="EMBL" id="JBAFUR010000006">
    <property type="protein sequence ID" value="MFG1254567.1"/>
    <property type="molecule type" value="Genomic_DNA"/>
</dbReference>
<sequence>MIPTIVATEGTYDAHGQASTLYLIPGTDGVDGLVTTAEMERVYKNTFVKSVGTRELYGALKSAPENDICPLCSQRTVSQLDHHLPQSAHPALTVTPLNLVPACSECNKTKLATEAGHAGEQTFHPYFEDADDARWLFATVQHTNPAALIFYPEPPDHWDEVKAERIRWHFGTYKLAELYASHAAVELNDIKYGLQKMAERNPPEAISEHLQSVADSRAAAHANSWRRTTYEALAASEWFCSGGFAQSEAS</sequence>
<proteinExistence type="predicted"/>
<keyword evidence="2" id="KW-1185">Reference proteome</keyword>
<dbReference type="Gene3D" id="1.10.30.50">
    <property type="match status" value="1"/>
</dbReference>
<dbReference type="RefSeq" id="WP_394007210.1">
    <property type="nucleotide sequence ID" value="NZ_JBAFUR010000006.1"/>
</dbReference>
<gene>
    <name evidence="1" type="ORF">V5F30_20300</name>
</gene>
<comment type="caution">
    <text evidence="1">The sequence shown here is derived from an EMBL/GenBank/DDBJ whole genome shotgun (WGS) entry which is preliminary data.</text>
</comment>
<accession>A0ABW6ZMU5</accession>
<protein>
    <recommendedName>
        <fullName evidence="3">HNH endonuclease</fullName>
    </recommendedName>
</protein>
<evidence type="ECO:0000313" key="1">
    <source>
        <dbReference type="EMBL" id="MFG1254567.1"/>
    </source>
</evidence>
<reference evidence="1 2" key="1">
    <citation type="submission" date="2024-02" db="EMBL/GenBank/DDBJ databases">
        <title>Expansion and revision of Xanthobacter and proposal of Roseixanthobacter gen. nov.</title>
        <authorList>
            <person name="Soltysiak M.P.M."/>
            <person name="Jalihal A."/>
            <person name="Ory A."/>
            <person name="Chrisophersen C."/>
            <person name="Lee A.D."/>
            <person name="Boulton J."/>
            <person name="Springer M."/>
        </authorList>
    </citation>
    <scope>NUCLEOTIDE SEQUENCE [LARGE SCALE GENOMIC DNA]</scope>
    <source>
        <strain evidence="1 2">CB5</strain>
    </source>
</reference>